<feature type="transmembrane region" description="Helical" evidence="1">
    <location>
        <begin position="62"/>
        <end position="81"/>
    </location>
</feature>
<dbReference type="KEGG" id="slh:YH65_07800"/>
<sequence length="94" mass="11029">MVPVKGSGYRGFVFGFFERWVVGEQFRIGLFCVLNSWHMLYNRCDDSTHMKEVVKITKITTLRAVIHFLYIFLGTFMYAMLFRSDDNGMGNIEK</sequence>
<evidence type="ECO:0000313" key="2">
    <source>
        <dbReference type="EMBL" id="AKF25304.1"/>
    </source>
</evidence>
<reference evidence="3" key="2">
    <citation type="journal article" date="2017" name="Stand. Genomic Sci.">
        <title>Complete genome sequence of the sulfur-oxidizing chemolithoautotrophic Sulfurovum lithotrophicum 42BKTT.</title>
        <authorList>
            <person name="Jeon W."/>
            <person name="Priscilla L."/>
            <person name="Park G."/>
            <person name="Lee H."/>
            <person name="Lee N."/>
            <person name="Lee D."/>
            <person name="Kwon H."/>
            <person name="Ahn I."/>
            <person name="Lee C."/>
            <person name="Lee H."/>
            <person name="Ahn J."/>
        </authorList>
    </citation>
    <scope>NUCLEOTIDE SEQUENCE [LARGE SCALE GENOMIC DNA]</scope>
    <source>
        <strain evidence="3">ATCC BAA-797 / 42BKT</strain>
    </source>
</reference>
<organism evidence="2 3">
    <name type="scientific">Sulfurovum lithotrophicum</name>
    <dbReference type="NCBI Taxonomy" id="206403"/>
    <lineage>
        <taxon>Bacteria</taxon>
        <taxon>Pseudomonadati</taxon>
        <taxon>Campylobacterota</taxon>
        <taxon>Epsilonproteobacteria</taxon>
        <taxon>Campylobacterales</taxon>
        <taxon>Sulfurovaceae</taxon>
        <taxon>Sulfurovum</taxon>
    </lineage>
</organism>
<name>A0A7U4M1T3_9BACT</name>
<dbReference type="AlphaFoldDB" id="A0A7U4M1T3"/>
<gene>
    <name evidence="2" type="ORF">YH65_07800</name>
</gene>
<evidence type="ECO:0000256" key="1">
    <source>
        <dbReference type="SAM" id="Phobius"/>
    </source>
</evidence>
<evidence type="ECO:0000313" key="3">
    <source>
        <dbReference type="Proteomes" id="UP000034444"/>
    </source>
</evidence>
<dbReference type="Proteomes" id="UP000034444">
    <property type="component" value="Chromosome"/>
</dbReference>
<proteinExistence type="predicted"/>
<protein>
    <submittedName>
        <fullName evidence="2">Uncharacterized protein</fullName>
    </submittedName>
</protein>
<dbReference type="EMBL" id="CP011308">
    <property type="protein sequence ID" value="AKF25304.1"/>
    <property type="molecule type" value="Genomic_DNA"/>
</dbReference>
<keyword evidence="1" id="KW-1133">Transmembrane helix</keyword>
<accession>A0A7U4M1T3</accession>
<keyword evidence="3" id="KW-1185">Reference proteome</keyword>
<keyword evidence="1" id="KW-0812">Transmembrane</keyword>
<reference evidence="2 3" key="1">
    <citation type="submission" date="2015-04" db="EMBL/GenBank/DDBJ databases">
        <title>Complete genome sequence of Sulfurovum lithotrophicum ATCC BAA-797T.</title>
        <authorList>
            <person name="Ahn J."/>
            <person name="Park G."/>
            <person name="Jeon W."/>
            <person name="Jang Y."/>
            <person name="Jang M."/>
            <person name="Lee H."/>
            <person name="Lee H."/>
        </authorList>
    </citation>
    <scope>NUCLEOTIDE SEQUENCE [LARGE SCALE GENOMIC DNA]</scope>
    <source>
        <strain evidence="3">ATCC BAA-797 / 42BKT</strain>
    </source>
</reference>
<keyword evidence="1" id="KW-0472">Membrane</keyword>